<dbReference type="EMBL" id="VBAK01000123">
    <property type="protein sequence ID" value="TMI89466.1"/>
    <property type="molecule type" value="Genomic_DNA"/>
</dbReference>
<proteinExistence type="predicted"/>
<gene>
    <name evidence="2" type="ORF">E6H00_09690</name>
</gene>
<feature type="chain" id="PRO_5021961681" evidence="1">
    <location>
        <begin position="24"/>
        <end position="416"/>
    </location>
</feature>
<dbReference type="Proteomes" id="UP000318509">
    <property type="component" value="Unassembled WGS sequence"/>
</dbReference>
<evidence type="ECO:0000313" key="3">
    <source>
        <dbReference type="Proteomes" id="UP000318509"/>
    </source>
</evidence>
<accession>A0A537K1T8</accession>
<dbReference type="AlphaFoldDB" id="A0A537K1T8"/>
<sequence length="416" mass="43904">MRTAALTLITTIALGVTAPGAGSADIPPAPLPPVRLKVTGDPAPVETLRLGILTGAKAVAPDVRAGEMALTETAPPLQPLPMAAAIALQAIVQVAASGSQLVTRSVPVEITNANLPWSDAQDLLVSNSPETLPFGKVLLSRSVAAGETVRLLYHHQNGSSDRHMEIAVNLSNPEGAPITLWIAGAAGAEGTDEFGQGHTAARAFLEQYWHRAGFMARIPANTTLPLFLHDLAPQAVASGLVQFALITGARLNVDVFARLDGEMDPPVLSFAPNFDKVHPRGTFDHPRLMRPLTYTVGDPPLAMTVGDDRDALHEAQTGAPLKGNYGVVYAYPIEITNPRTLPAILGLVFQAAGGDAGGTVLVDDQVFDLAWVKSGERRLVTTLHLAPGEHRTVLISTMPESGANYPVRLSLGSEYR</sequence>
<keyword evidence="1" id="KW-0732">Signal</keyword>
<protein>
    <submittedName>
        <fullName evidence="2">Uncharacterized protein</fullName>
    </submittedName>
</protein>
<evidence type="ECO:0000313" key="2">
    <source>
        <dbReference type="EMBL" id="TMI89466.1"/>
    </source>
</evidence>
<organism evidence="2 3">
    <name type="scientific">Candidatus Segetimicrobium genomatis</name>
    <dbReference type="NCBI Taxonomy" id="2569760"/>
    <lineage>
        <taxon>Bacteria</taxon>
        <taxon>Bacillati</taxon>
        <taxon>Candidatus Sysuimicrobiota</taxon>
        <taxon>Candidatus Sysuimicrobiia</taxon>
        <taxon>Candidatus Sysuimicrobiales</taxon>
        <taxon>Candidatus Segetimicrobiaceae</taxon>
        <taxon>Candidatus Segetimicrobium</taxon>
    </lineage>
</organism>
<comment type="caution">
    <text evidence="2">The sequence shown here is derived from an EMBL/GenBank/DDBJ whole genome shotgun (WGS) entry which is preliminary data.</text>
</comment>
<evidence type="ECO:0000256" key="1">
    <source>
        <dbReference type="SAM" id="SignalP"/>
    </source>
</evidence>
<reference evidence="2 3" key="1">
    <citation type="journal article" date="2019" name="Nat. Microbiol.">
        <title>Mediterranean grassland soil C-N compound turnover is dependent on rainfall and depth, and is mediated by genomically divergent microorganisms.</title>
        <authorList>
            <person name="Diamond S."/>
            <person name="Andeer P.F."/>
            <person name="Li Z."/>
            <person name="Crits-Christoph A."/>
            <person name="Burstein D."/>
            <person name="Anantharaman K."/>
            <person name="Lane K.R."/>
            <person name="Thomas B.C."/>
            <person name="Pan C."/>
            <person name="Northen T.R."/>
            <person name="Banfield J.F."/>
        </authorList>
    </citation>
    <scope>NUCLEOTIDE SEQUENCE [LARGE SCALE GENOMIC DNA]</scope>
    <source>
        <strain evidence="2">NP_3</strain>
    </source>
</reference>
<feature type="signal peptide" evidence="1">
    <location>
        <begin position="1"/>
        <end position="23"/>
    </location>
</feature>
<name>A0A537K1T8_9BACT</name>